<proteinExistence type="predicted"/>
<organism evidence="1 2">
    <name type="scientific">Streptosporangium subroseum</name>
    <dbReference type="NCBI Taxonomy" id="106412"/>
    <lineage>
        <taxon>Bacteria</taxon>
        <taxon>Bacillati</taxon>
        <taxon>Actinomycetota</taxon>
        <taxon>Actinomycetes</taxon>
        <taxon>Streptosporangiales</taxon>
        <taxon>Streptosporangiaceae</taxon>
        <taxon>Streptosporangium</taxon>
    </lineage>
</organism>
<dbReference type="EMBL" id="FZOD01000008">
    <property type="protein sequence ID" value="SNS38237.1"/>
    <property type="molecule type" value="Genomic_DNA"/>
</dbReference>
<sequence length="72" mass="7683">MFAYDNGGHFSCHEADSVAALLMVAGHGDAAITWLEGHAEADSEGSDIHIEFDDDDVFKAVDIPAYVDSLLS</sequence>
<evidence type="ECO:0000313" key="2">
    <source>
        <dbReference type="Proteomes" id="UP000198282"/>
    </source>
</evidence>
<name>A0A239E0V2_9ACTN</name>
<dbReference type="Proteomes" id="UP000198282">
    <property type="component" value="Unassembled WGS sequence"/>
</dbReference>
<dbReference type="AlphaFoldDB" id="A0A239E0V2"/>
<reference evidence="1 2" key="1">
    <citation type="submission" date="2017-06" db="EMBL/GenBank/DDBJ databases">
        <authorList>
            <person name="Kim H.J."/>
            <person name="Triplett B.A."/>
        </authorList>
    </citation>
    <scope>NUCLEOTIDE SEQUENCE [LARGE SCALE GENOMIC DNA]</scope>
    <source>
        <strain evidence="1 2">CGMCC 4.2132</strain>
    </source>
</reference>
<protein>
    <submittedName>
        <fullName evidence="1">Uncharacterized protein</fullName>
    </submittedName>
</protein>
<evidence type="ECO:0000313" key="1">
    <source>
        <dbReference type="EMBL" id="SNS38237.1"/>
    </source>
</evidence>
<keyword evidence="2" id="KW-1185">Reference proteome</keyword>
<gene>
    <name evidence="1" type="ORF">SAMN05216276_1008167</name>
</gene>
<dbReference type="RefSeq" id="WP_089207161.1">
    <property type="nucleotide sequence ID" value="NZ_FZOD01000008.1"/>
</dbReference>
<dbReference type="OrthoDB" id="4321180at2"/>
<accession>A0A239E0V2</accession>